<keyword evidence="5" id="KW-1185">Reference proteome</keyword>
<protein>
    <recommendedName>
        <fullName evidence="6">FecR protein</fullName>
    </recommendedName>
</protein>
<proteinExistence type="predicted"/>
<dbReference type="AlphaFoldDB" id="A0A1D7QL49"/>
<feature type="transmembrane region" description="Helical" evidence="1">
    <location>
        <begin position="83"/>
        <end position="104"/>
    </location>
</feature>
<gene>
    <name evidence="4" type="ORF">BFS30_20505</name>
</gene>
<dbReference type="PANTHER" id="PTHR30273">
    <property type="entry name" value="PERIPLASMIC SIGNAL SENSOR AND SIGMA FACTOR ACTIVATOR FECR-RELATED"/>
    <property type="match status" value="1"/>
</dbReference>
<evidence type="ECO:0008006" key="6">
    <source>
        <dbReference type="Google" id="ProtNLM"/>
    </source>
</evidence>
<dbReference type="Gene3D" id="3.55.50.30">
    <property type="match status" value="1"/>
</dbReference>
<keyword evidence="1" id="KW-0812">Transmembrane</keyword>
<accession>A0A1D7QL49</accession>
<feature type="domain" description="FecR protein" evidence="2">
    <location>
        <begin position="165"/>
        <end position="257"/>
    </location>
</feature>
<dbReference type="PANTHER" id="PTHR30273:SF2">
    <property type="entry name" value="PROTEIN FECR"/>
    <property type="match status" value="1"/>
</dbReference>
<keyword evidence="1" id="KW-0472">Membrane</keyword>
<dbReference type="PIRSF" id="PIRSF018266">
    <property type="entry name" value="FecR"/>
    <property type="match status" value="1"/>
</dbReference>
<reference evidence="4 5" key="1">
    <citation type="submission" date="2016-08" db="EMBL/GenBank/DDBJ databases">
        <authorList>
            <person name="Seilhamer J.J."/>
        </authorList>
    </citation>
    <scope>NUCLEOTIDE SEQUENCE [LARGE SCALE GENOMIC DNA]</scope>
    <source>
        <strain evidence="4 5">DX4</strain>
    </source>
</reference>
<dbReference type="GO" id="GO:0016989">
    <property type="term" value="F:sigma factor antagonist activity"/>
    <property type="evidence" value="ECO:0007669"/>
    <property type="project" value="TreeGrafter"/>
</dbReference>
<dbReference type="KEGG" id="psty:BFS30_20505"/>
<evidence type="ECO:0000313" key="5">
    <source>
        <dbReference type="Proteomes" id="UP000094313"/>
    </source>
</evidence>
<dbReference type="InterPro" id="IPR032508">
    <property type="entry name" value="FecR_C"/>
</dbReference>
<feature type="domain" description="Protein FecR C-terminal" evidence="3">
    <location>
        <begin position="299"/>
        <end position="367"/>
    </location>
</feature>
<dbReference type="InterPro" id="IPR012373">
    <property type="entry name" value="Ferrdict_sens_TM"/>
</dbReference>
<dbReference type="Pfam" id="PF16344">
    <property type="entry name" value="FecR_C"/>
    <property type="match status" value="1"/>
</dbReference>
<dbReference type="InterPro" id="IPR006860">
    <property type="entry name" value="FecR"/>
</dbReference>
<dbReference type="Proteomes" id="UP000094313">
    <property type="component" value="Chromosome"/>
</dbReference>
<dbReference type="RefSeq" id="WP_069381002.1">
    <property type="nucleotide sequence ID" value="NZ_CP017141.1"/>
</dbReference>
<keyword evidence="1" id="KW-1133">Transmembrane helix</keyword>
<evidence type="ECO:0000256" key="1">
    <source>
        <dbReference type="SAM" id="Phobius"/>
    </source>
</evidence>
<name>A0A1D7QL49_9SPHI</name>
<dbReference type="Pfam" id="PF04773">
    <property type="entry name" value="FecR"/>
    <property type="match status" value="1"/>
</dbReference>
<dbReference type="OrthoDB" id="1099963at2"/>
<evidence type="ECO:0000313" key="4">
    <source>
        <dbReference type="EMBL" id="AOM79339.1"/>
    </source>
</evidence>
<dbReference type="Gene3D" id="2.60.120.1440">
    <property type="match status" value="1"/>
</dbReference>
<evidence type="ECO:0000259" key="2">
    <source>
        <dbReference type="Pfam" id="PF04773"/>
    </source>
</evidence>
<evidence type="ECO:0000259" key="3">
    <source>
        <dbReference type="Pfam" id="PF16344"/>
    </source>
</evidence>
<sequence>MLEKQFNISKLITAYLQGRLSASQQAELNTWLAENPENKAFFDSFSDEELLGRELTLFEAGDEQATWSKTQAILNKKYQTTILWPKLAVAAAAIAAIAFGLWFFNKPHFMKATSESNYARDIKPGGNRATITLADGKVINLDSTRSNVVVQDSVKTVRATTLIASTPMGGTYSFTLPDGTVAYLNAASSIKFPSRFTEKQRIIQIEGEVYFEVAKDKAHPFIVESEGQQVEVLGTHFNVNSYANEPLIATTLIEGSVSVTAGKNKRIIRPGEQVLNNGTNIRVAEANLENVMDWRNGDFFLNHVDFKTAMRKIARWYNVEVFYDETVPDNIKSGGWISRDKPLSVVLKSIEDSGLAKFRIEGQKIYVFR</sequence>
<organism evidence="4 5">
    <name type="scientific">Pedobacter steynii</name>
    <dbReference type="NCBI Taxonomy" id="430522"/>
    <lineage>
        <taxon>Bacteria</taxon>
        <taxon>Pseudomonadati</taxon>
        <taxon>Bacteroidota</taxon>
        <taxon>Sphingobacteriia</taxon>
        <taxon>Sphingobacteriales</taxon>
        <taxon>Sphingobacteriaceae</taxon>
        <taxon>Pedobacter</taxon>
    </lineage>
</organism>
<dbReference type="EMBL" id="CP017141">
    <property type="protein sequence ID" value="AOM79339.1"/>
    <property type="molecule type" value="Genomic_DNA"/>
</dbReference>